<keyword evidence="2" id="KW-0597">Phosphoprotein</keyword>
<keyword evidence="4" id="KW-0288">FMN</keyword>
<accession>A0ABU3U4T3</accession>
<dbReference type="Proteomes" id="UP001268651">
    <property type="component" value="Unassembled WGS sequence"/>
</dbReference>
<keyword evidence="5" id="KW-0249">Electron transport</keyword>
<dbReference type="InterPro" id="IPR010209">
    <property type="entry name" value="Ion_transpt_RnfG/RsxG"/>
</dbReference>
<sequence>MNFKHLILSASAIIFLSFGLPKIIQKKVDKEISATFKVEMFSFEEKIISDEITKDLPSTFGEQNLFEIKVKDSLLGYAYISKAPSKTAEFDYLVLFDKELFVLKTKVLIYREEYGGEIGSRRWLKQFNGKSKADEVIFEENIVAISGATISVRSMTKAINNLLKSLKILHQKNII</sequence>
<protein>
    <submittedName>
        <fullName evidence="7">FMN-binding protein</fullName>
    </submittedName>
</protein>
<feature type="domain" description="FMN-binding" evidence="6">
    <location>
        <begin position="76"/>
        <end position="166"/>
    </location>
</feature>
<evidence type="ECO:0000256" key="4">
    <source>
        <dbReference type="ARBA" id="ARBA00022643"/>
    </source>
</evidence>
<proteinExistence type="predicted"/>
<dbReference type="PANTHER" id="PTHR36118">
    <property type="entry name" value="ION-TRANSLOCATING OXIDOREDUCTASE COMPLEX SUBUNIT G"/>
    <property type="match status" value="1"/>
</dbReference>
<evidence type="ECO:0000256" key="3">
    <source>
        <dbReference type="ARBA" id="ARBA00022630"/>
    </source>
</evidence>
<gene>
    <name evidence="7" type="ORF">RXV94_04520</name>
</gene>
<keyword evidence="1" id="KW-0813">Transport</keyword>
<keyword evidence="8" id="KW-1185">Reference proteome</keyword>
<name>A0ABU3U4T3_9FLAO</name>
<dbReference type="InterPro" id="IPR007329">
    <property type="entry name" value="FMN-bd"/>
</dbReference>
<evidence type="ECO:0000259" key="6">
    <source>
        <dbReference type="SMART" id="SM00900"/>
    </source>
</evidence>
<dbReference type="RefSeq" id="WP_316661291.1">
    <property type="nucleotide sequence ID" value="NZ_JAWHTF010000002.1"/>
</dbReference>
<keyword evidence="3" id="KW-0285">Flavoprotein</keyword>
<organism evidence="7 8">
    <name type="scientific">Gilvirhabdus luticola</name>
    <dbReference type="NCBI Taxonomy" id="3079858"/>
    <lineage>
        <taxon>Bacteria</taxon>
        <taxon>Pseudomonadati</taxon>
        <taxon>Bacteroidota</taxon>
        <taxon>Flavobacteriia</taxon>
        <taxon>Flavobacteriales</taxon>
        <taxon>Flavobacteriaceae</taxon>
        <taxon>Gilvirhabdus</taxon>
    </lineage>
</organism>
<evidence type="ECO:0000256" key="5">
    <source>
        <dbReference type="ARBA" id="ARBA00022982"/>
    </source>
</evidence>
<dbReference type="Pfam" id="PF04205">
    <property type="entry name" value="FMN_bind"/>
    <property type="match status" value="1"/>
</dbReference>
<dbReference type="EMBL" id="JAWHTF010000002">
    <property type="protein sequence ID" value="MDU8885414.1"/>
    <property type="molecule type" value="Genomic_DNA"/>
</dbReference>
<evidence type="ECO:0000313" key="7">
    <source>
        <dbReference type="EMBL" id="MDU8885414.1"/>
    </source>
</evidence>
<dbReference type="SMART" id="SM00900">
    <property type="entry name" value="FMN_bind"/>
    <property type="match status" value="1"/>
</dbReference>
<evidence type="ECO:0000256" key="1">
    <source>
        <dbReference type="ARBA" id="ARBA00022448"/>
    </source>
</evidence>
<reference evidence="7 8" key="1">
    <citation type="submission" date="2023-10" db="EMBL/GenBank/DDBJ databases">
        <title>Marimonas sp. nov. isolated from tidal mud flat.</title>
        <authorList>
            <person name="Jaincy N.J."/>
            <person name="Srinivasan S."/>
            <person name="Lee S.-S."/>
        </authorList>
    </citation>
    <scope>NUCLEOTIDE SEQUENCE [LARGE SCALE GENOMIC DNA]</scope>
    <source>
        <strain evidence="7 8">MJ-SS3</strain>
    </source>
</reference>
<dbReference type="PANTHER" id="PTHR36118:SF1">
    <property type="entry name" value="ION-TRANSLOCATING OXIDOREDUCTASE COMPLEX SUBUNIT G"/>
    <property type="match status" value="1"/>
</dbReference>
<comment type="caution">
    <text evidence="7">The sequence shown here is derived from an EMBL/GenBank/DDBJ whole genome shotgun (WGS) entry which is preliminary data.</text>
</comment>
<evidence type="ECO:0000313" key="8">
    <source>
        <dbReference type="Proteomes" id="UP001268651"/>
    </source>
</evidence>
<evidence type="ECO:0000256" key="2">
    <source>
        <dbReference type="ARBA" id="ARBA00022553"/>
    </source>
</evidence>